<accession>A0ABW0V9D9</accession>
<evidence type="ECO:0000259" key="11">
    <source>
        <dbReference type="SMART" id="SM00458"/>
    </source>
</evidence>
<evidence type="ECO:0000256" key="1">
    <source>
        <dbReference type="ARBA" id="ARBA00000695"/>
    </source>
</evidence>
<dbReference type="SUPFAM" id="SSF51126">
    <property type="entry name" value="Pectin lyase-like"/>
    <property type="match status" value="1"/>
</dbReference>
<dbReference type="EC" id="4.2.2.2" evidence="5"/>
<evidence type="ECO:0000256" key="6">
    <source>
        <dbReference type="ARBA" id="ARBA00022525"/>
    </source>
</evidence>
<dbReference type="GO" id="GO:0030570">
    <property type="term" value="F:pectate lyase activity"/>
    <property type="evidence" value="ECO:0007669"/>
    <property type="project" value="UniProtKB-EC"/>
</dbReference>
<evidence type="ECO:0000256" key="10">
    <source>
        <dbReference type="SAM" id="MobiDB-lite"/>
    </source>
</evidence>
<keyword evidence="13" id="KW-1185">Reference proteome</keyword>
<dbReference type="EMBL" id="JBHSOC010000012">
    <property type="protein sequence ID" value="MFC5641507.1"/>
    <property type="molecule type" value="Genomic_DNA"/>
</dbReference>
<evidence type="ECO:0000256" key="3">
    <source>
        <dbReference type="ARBA" id="ARBA00004613"/>
    </source>
</evidence>
<evidence type="ECO:0000313" key="12">
    <source>
        <dbReference type="EMBL" id="MFC5641507.1"/>
    </source>
</evidence>
<dbReference type="Gene3D" id="2.80.10.50">
    <property type="match status" value="1"/>
</dbReference>
<dbReference type="InterPro" id="IPR011050">
    <property type="entry name" value="Pectin_lyase_fold/virulence"/>
</dbReference>
<keyword evidence="6" id="KW-0964">Secreted</keyword>
<dbReference type="InterPro" id="IPR035992">
    <property type="entry name" value="Ricin_B-like_lectins"/>
</dbReference>
<sequence>MSKRAIRPRRARIAALGGVVALLAAAAVGGLWAGADAAGPAVAPGDYTLANAASGLCLDAPAADGVSTGEGTQLTQEACDRSGARSWQLTATGGGYRLMASSDGSCAGVRDGRSGAGAAVQREVCTDTAAAQTWTVKAVDGGYRVVNAASGKCLAVKDGSTAAGAPVQQNSCDSAPAKRWTFTAVGATPTASADPRPKPSTSSTDPTGAIPSWPAPKGADVPLTATQKVATLFDGGGRRFVGKGPLGTGDQSENQPAMFELADGAVLQNVILGDPTADGVHCAGSCTLRNVWWENVGEDAATFKGTSADQVMTVDGGGARGAADKVFQHNGPGTFVIKNFRVEDFGKLYRSCGNCKTQYQRHVVIDNVVATAPGKKIVGINANLGDTATITHLTITGDSAHRITVCQRYTGVTSGEPKEAGDGPDGRTCRYTPADVTFRP</sequence>
<dbReference type="InterPro" id="IPR004898">
    <property type="entry name" value="Pectate_lyase_PlyH/PlyE-like"/>
</dbReference>
<comment type="catalytic activity">
    <reaction evidence="1">
        <text>Eliminative cleavage of (1-&gt;4)-alpha-D-galacturonan to give oligosaccharides with 4-deoxy-alpha-D-galact-4-enuronosyl groups at their non-reducing ends.</text>
        <dbReference type="EC" id="4.2.2.2"/>
    </reaction>
</comment>
<evidence type="ECO:0000256" key="2">
    <source>
        <dbReference type="ARBA" id="ARBA00001913"/>
    </source>
</evidence>
<evidence type="ECO:0000256" key="4">
    <source>
        <dbReference type="ARBA" id="ARBA00006463"/>
    </source>
</evidence>
<keyword evidence="8" id="KW-0106">Calcium</keyword>
<name>A0ABW0V9D9_9ACTN</name>
<dbReference type="PANTHER" id="PTHR33407">
    <property type="entry name" value="PECTATE LYASE F-RELATED"/>
    <property type="match status" value="1"/>
</dbReference>
<comment type="caution">
    <text evidence="12">The sequence shown here is derived from an EMBL/GenBank/DDBJ whole genome shotgun (WGS) entry which is preliminary data.</text>
</comment>
<dbReference type="Gene3D" id="2.160.20.10">
    <property type="entry name" value="Single-stranded right-handed beta-helix, Pectin lyase-like"/>
    <property type="match status" value="1"/>
</dbReference>
<evidence type="ECO:0000256" key="7">
    <source>
        <dbReference type="ARBA" id="ARBA00022729"/>
    </source>
</evidence>
<organism evidence="12 13">
    <name type="scientific">Kitasatospora cinereorecta</name>
    <dbReference type="NCBI Taxonomy" id="285560"/>
    <lineage>
        <taxon>Bacteria</taxon>
        <taxon>Bacillati</taxon>
        <taxon>Actinomycetota</taxon>
        <taxon>Actinomycetes</taxon>
        <taxon>Kitasatosporales</taxon>
        <taxon>Streptomycetaceae</taxon>
        <taxon>Kitasatospora</taxon>
    </lineage>
</organism>
<keyword evidence="7" id="KW-0732">Signal</keyword>
<evidence type="ECO:0000256" key="9">
    <source>
        <dbReference type="ARBA" id="ARBA00023239"/>
    </source>
</evidence>
<feature type="domain" description="Ricin B lectin" evidence="11">
    <location>
        <begin position="44"/>
        <end position="183"/>
    </location>
</feature>
<evidence type="ECO:0000256" key="8">
    <source>
        <dbReference type="ARBA" id="ARBA00022837"/>
    </source>
</evidence>
<proteinExistence type="inferred from homology"/>
<comment type="similarity">
    <text evidence="4">Belongs to the polysaccharide lyase 3 family.</text>
</comment>
<dbReference type="SMART" id="SM00458">
    <property type="entry name" value="RICIN"/>
    <property type="match status" value="1"/>
</dbReference>
<dbReference type="RefSeq" id="WP_346146124.1">
    <property type="nucleotide sequence ID" value="NZ_BAAAUA010000026.1"/>
</dbReference>
<dbReference type="CDD" id="cd00161">
    <property type="entry name" value="beta-trefoil_Ricin-like"/>
    <property type="match status" value="1"/>
</dbReference>
<comment type="subcellular location">
    <subcellularLocation>
        <location evidence="3">Secreted</location>
    </subcellularLocation>
</comment>
<reference evidence="13" key="1">
    <citation type="journal article" date="2019" name="Int. J. Syst. Evol. Microbiol.">
        <title>The Global Catalogue of Microorganisms (GCM) 10K type strain sequencing project: providing services to taxonomists for standard genome sequencing and annotation.</title>
        <authorList>
            <consortium name="The Broad Institute Genomics Platform"/>
            <consortium name="The Broad Institute Genome Sequencing Center for Infectious Disease"/>
            <person name="Wu L."/>
            <person name="Ma J."/>
        </authorList>
    </citation>
    <scope>NUCLEOTIDE SEQUENCE [LARGE SCALE GENOMIC DNA]</scope>
    <source>
        <strain evidence="13">CGMCC 4.1622</strain>
    </source>
</reference>
<dbReference type="InterPro" id="IPR012334">
    <property type="entry name" value="Pectin_lyas_fold"/>
</dbReference>
<dbReference type="SUPFAM" id="SSF50370">
    <property type="entry name" value="Ricin B-like lectins"/>
    <property type="match status" value="1"/>
</dbReference>
<dbReference type="Proteomes" id="UP001596066">
    <property type="component" value="Unassembled WGS sequence"/>
</dbReference>
<dbReference type="Pfam" id="PF03211">
    <property type="entry name" value="Pectate_lyase"/>
    <property type="match status" value="1"/>
</dbReference>
<dbReference type="PROSITE" id="PS50231">
    <property type="entry name" value="RICIN_B_LECTIN"/>
    <property type="match status" value="1"/>
</dbReference>
<gene>
    <name evidence="12" type="ORF">ACFPZF_09045</name>
</gene>
<dbReference type="Pfam" id="PF00652">
    <property type="entry name" value="Ricin_B_lectin"/>
    <property type="match status" value="1"/>
</dbReference>
<feature type="region of interest" description="Disordered" evidence="10">
    <location>
        <begin position="187"/>
        <end position="219"/>
    </location>
</feature>
<evidence type="ECO:0000256" key="5">
    <source>
        <dbReference type="ARBA" id="ARBA00012272"/>
    </source>
</evidence>
<keyword evidence="9 12" id="KW-0456">Lyase</keyword>
<dbReference type="InterPro" id="IPR000772">
    <property type="entry name" value="Ricin_B_lectin"/>
</dbReference>
<dbReference type="PANTHER" id="PTHR33407:SF9">
    <property type="entry name" value="PECTATE LYASE F-RELATED"/>
    <property type="match status" value="1"/>
</dbReference>
<protein>
    <recommendedName>
        <fullName evidence="5">pectate lyase</fullName>
        <ecNumber evidence="5">4.2.2.2</ecNumber>
    </recommendedName>
</protein>
<comment type="cofactor">
    <cofactor evidence="2">
        <name>Ca(2+)</name>
        <dbReference type="ChEBI" id="CHEBI:29108"/>
    </cofactor>
</comment>
<evidence type="ECO:0000313" key="13">
    <source>
        <dbReference type="Proteomes" id="UP001596066"/>
    </source>
</evidence>